<evidence type="ECO:0000256" key="4">
    <source>
        <dbReference type="ARBA" id="ARBA00023136"/>
    </source>
</evidence>
<dbReference type="AlphaFoldDB" id="A0A1I9W059"/>
<evidence type="ECO:0000256" key="7">
    <source>
        <dbReference type="SAM" id="Phobius"/>
    </source>
</evidence>
<accession>A0A1I9W059</accession>
<dbReference type="GO" id="GO:0015995">
    <property type="term" value="P:chlorophyll biosynthetic process"/>
    <property type="evidence" value="ECO:0007669"/>
    <property type="project" value="UniProtKB-KW"/>
</dbReference>
<dbReference type="Pfam" id="PF01040">
    <property type="entry name" value="UbiA"/>
    <property type="match status" value="1"/>
</dbReference>
<keyword evidence="4 7" id="KW-0472">Membrane</keyword>
<dbReference type="InterPro" id="IPR000537">
    <property type="entry name" value="UbiA_prenyltransferase"/>
</dbReference>
<feature type="transmembrane region" description="Helical" evidence="7">
    <location>
        <begin position="227"/>
        <end position="243"/>
    </location>
</feature>
<name>A0A1I9W059_POPTO</name>
<protein>
    <submittedName>
        <fullName evidence="8">UbiA prenyltransferase family protein</fullName>
    </submittedName>
</protein>
<evidence type="ECO:0000256" key="3">
    <source>
        <dbReference type="ARBA" id="ARBA00022989"/>
    </source>
</evidence>
<dbReference type="Gene3D" id="1.10.357.140">
    <property type="entry name" value="UbiA prenyltransferase"/>
    <property type="match status" value="1"/>
</dbReference>
<feature type="transmembrane region" description="Helical" evidence="7">
    <location>
        <begin position="352"/>
        <end position="373"/>
    </location>
</feature>
<keyword evidence="5" id="KW-0149">Chlorophyll biosynthesis</keyword>
<dbReference type="PANTHER" id="PTHR42723">
    <property type="entry name" value="CHLOROPHYLL SYNTHASE"/>
    <property type="match status" value="1"/>
</dbReference>
<dbReference type="GO" id="GO:0016765">
    <property type="term" value="F:transferase activity, transferring alkyl or aryl (other than methyl) groups"/>
    <property type="evidence" value="ECO:0007669"/>
    <property type="project" value="InterPro"/>
</dbReference>
<feature type="region of interest" description="Disordered" evidence="6">
    <location>
        <begin position="44"/>
        <end position="65"/>
    </location>
</feature>
<dbReference type="PANTHER" id="PTHR42723:SF1">
    <property type="entry name" value="CHLOROPHYLL SYNTHASE, CHLOROPLASTIC"/>
    <property type="match status" value="1"/>
</dbReference>
<organism evidence="8">
    <name type="scientific">Populus tomentosa</name>
    <name type="common">Chinese white poplar</name>
    <dbReference type="NCBI Taxonomy" id="118781"/>
    <lineage>
        <taxon>Eukaryota</taxon>
        <taxon>Viridiplantae</taxon>
        <taxon>Streptophyta</taxon>
        <taxon>Embryophyta</taxon>
        <taxon>Tracheophyta</taxon>
        <taxon>Spermatophyta</taxon>
        <taxon>Magnoliopsida</taxon>
        <taxon>eudicotyledons</taxon>
        <taxon>Gunneridae</taxon>
        <taxon>Pentapetalae</taxon>
        <taxon>rosids</taxon>
        <taxon>fabids</taxon>
        <taxon>Malpighiales</taxon>
        <taxon>Salicaceae</taxon>
        <taxon>Saliceae</taxon>
        <taxon>Populus</taxon>
    </lineage>
</organism>
<feature type="transmembrane region" description="Helical" evidence="7">
    <location>
        <begin position="255"/>
        <end position="271"/>
    </location>
</feature>
<dbReference type="NCBIfam" id="TIGR01476">
    <property type="entry name" value="chlor_syn_BchG"/>
    <property type="match status" value="1"/>
</dbReference>
<evidence type="ECO:0000313" key="8">
    <source>
        <dbReference type="EMBL" id="APA20193.1"/>
    </source>
</evidence>
<evidence type="ECO:0000256" key="6">
    <source>
        <dbReference type="SAM" id="MobiDB-lite"/>
    </source>
</evidence>
<keyword evidence="3 7" id="KW-1133">Transmembrane helix</keyword>
<evidence type="ECO:0000256" key="1">
    <source>
        <dbReference type="ARBA" id="ARBA00004141"/>
    </source>
</evidence>
<dbReference type="CDD" id="cd13958">
    <property type="entry name" value="PT_UbiA_chlorophyll"/>
    <property type="match status" value="1"/>
</dbReference>
<dbReference type="InterPro" id="IPR050475">
    <property type="entry name" value="Prenyltransferase_related"/>
</dbReference>
<comment type="subcellular location">
    <subcellularLocation>
        <location evidence="1">Membrane</location>
        <topology evidence="1">Multi-pass membrane protein</topology>
    </subcellularLocation>
</comment>
<proteinExistence type="predicted"/>
<keyword evidence="8" id="KW-0808">Transferase</keyword>
<feature type="transmembrane region" description="Helical" evidence="7">
    <location>
        <begin position="203"/>
        <end position="221"/>
    </location>
</feature>
<dbReference type="InterPro" id="IPR006372">
    <property type="entry name" value="Chl_synth"/>
</dbReference>
<reference evidence="8" key="1">
    <citation type="submission" date="2015-10" db="EMBL/GenBank/DDBJ databases">
        <title>The patterns of DNA cytosine methylation of different tissues and organs in poplar.</title>
        <authorList>
            <person name="Zhang D."/>
            <person name="Wang Q."/>
        </authorList>
    </citation>
    <scope>NUCLEOTIDE SEQUENCE</scope>
</reference>
<dbReference type="GO" id="GO:0016020">
    <property type="term" value="C:membrane"/>
    <property type="evidence" value="ECO:0007669"/>
    <property type="project" value="UniProtKB-SubCell"/>
</dbReference>
<dbReference type="InterPro" id="IPR044878">
    <property type="entry name" value="UbiA_sf"/>
</dbReference>
<keyword evidence="2 7" id="KW-0812">Transmembrane</keyword>
<feature type="transmembrane region" description="Helical" evidence="7">
    <location>
        <begin position="283"/>
        <end position="304"/>
    </location>
</feature>
<evidence type="ECO:0000256" key="5">
    <source>
        <dbReference type="ARBA" id="ARBA00023171"/>
    </source>
</evidence>
<dbReference type="EMBL" id="KT972458">
    <property type="protein sequence ID" value="APA20193.1"/>
    <property type="molecule type" value="Genomic_DNA"/>
</dbReference>
<sequence length="386" mass="41854">MASVLNSALSLNLSNFKRKRVRTQYLVSPLSLSLSRRRVTIGAAETDANEAKPQAPDKAPDSGGGGSSFNQLLGIKGAAKETNKWKIRLQLTKPVTWPPLVLGVVCGAAASGNFDWTLEDVAKSIVCMLMSGPLLTGYTQVPFHACGVGPLGFNYEFKSQRFSYISLPQTINDYYDREIDAINEPYRPIPSGVISENEVITQVWILLLGGLGLAGLLDVWAGHDFPIVFYLALGGSLVSYIYSAPPLKLKQNGWIGNYALGASYISLPWWAGQALFGTLTPDIIVLTLLYSIAGLGIAIVNDFKSIEGDRLLGLQSLPVAFGAETAKWICVGAIDITQISVAGYLLGAGKPYHALALLGLIIPQVFFQFQYFLKDPVKYDVKYQVP</sequence>
<evidence type="ECO:0000256" key="2">
    <source>
        <dbReference type="ARBA" id="ARBA00022692"/>
    </source>
</evidence>